<dbReference type="EMBL" id="QHBU01000285">
    <property type="protein sequence ID" value="PZR77734.1"/>
    <property type="molecule type" value="Genomic_DNA"/>
</dbReference>
<evidence type="ECO:0000313" key="3">
    <source>
        <dbReference type="EMBL" id="PZR77734.1"/>
    </source>
</evidence>
<dbReference type="SUPFAM" id="SSF117916">
    <property type="entry name" value="Fe-S cluster assembly (FSCA) domain-like"/>
    <property type="match status" value="1"/>
</dbReference>
<dbReference type="PANTHER" id="PTHR11178">
    <property type="entry name" value="IRON-SULFUR CLUSTER SCAFFOLD PROTEIN NFU-RELATED"/>
    <property type="match status" value="1"/>
</dbReference>
<evidence type="ECO:0000313" key="4">
    <source>
        <dbReference type="Proteomes" id="UP000248724"/>
    </source>
</evidence>
<dbReference type="GO" id="GO:0016226">
    <property type="term" value="P:iron-sulfur cluster assembly"/>
    <property type="evidence" value="ECO:0007669"/>
    <property type="project" value="InterPro"/>
</dbReference>
<gene>
    <name evidence="3" type="ORF">DLM65_14990</name>
</gene>
<dbReference type="Gene3D" id="3.30.300.130">
    <property type="entry name" value="Fe-S cluster assembly (FSCA)"/>
    <property type="match status" value="1"/>
</dbReference>
<dbReference type="AlphaFoldDB" id="A0A2W6A248"/>
<dbReference type="InterPro" id="IPR034904">
    <property type="entry name" value="FSCA_dom_sf"/>
</dbReference>
<organism evidence="3 4">
    <name type="scientific">Candidatus Aeolococcus gillhamiae</name>
    <dbReference type="NCBI Taxonomy" id="3127015"/>
    <lineage>
        <taxon>Bacteria</taxon>
        <taxon>Bacillati</taxon>
        <taxon>Candidatus Dormiibacterota</taxon>
        <taxon>Candidatus Dormibacteria</taxon>
        <taxon>Candidatus Aeolococcales</taxon>
        <taxon>Candidatus Aeolococcaceae</taxon>
        <taxon>Candidatus Aeolococcus</taxon>
    </lineage>
</organism>
<dbReference type="GO" id="GO:0005506">
    <property type="term" value="F:iron ion binding"/>
    <property type="evidence" value="ECO:0007669"/>
    <property type="project" value="InterPro"/>
</dbReference>
<dbReference type="Pfam" id="PF01106">
    <property type="entry name" value="NifU"/>
    <property type="match status" value="1"/>
</dbReference>
<evidence type="ECO:0000259" key="2">
    <source>
        <dbReference type="Pfam" id="PF01106"/>
    </source>
</evidence>
<evidence type="ECO:0000256" key="1">
    <source>
        <dbReference type="ARBA" id="ARBA00049958"/>
    </source>
</evidence>
<dbReference type="InterPro" id="IPR001075">
    <property type="entry name" value="NIF_FeS_clus_asmbl_NifU_C"/>
</dbReference>
<comment type="caution">
    <text evidence="3">The sequence shown here is derived from an EMBL/GenBank/DDBJ whole genome shotgun (WGS) entry which is preliminary data.</text>
</comment>
<sequence length="182" mass="19187">MARIDELVGELQELPDAAARARVEELIGAVLELHGDALHRILDAVAEQPDGGAALFGDFAADELVRSVLLVHDLHPVSLTERVEQALESVRPIMHGHKGDVELLGIEDDVVRLRLKGSCEGCPSSELTMKAAVEKALYEAAPELAGIEVEGMSPPPPGPPTIECLVPLQMASPQAGAAAGSR</sequence>
<name>A0A2W6A248_9BACT</name>
<dbReference type="PANTHER" id="PTHR11178:SF51">
    <property type="entry name" value="FE_S BIOGENESIS PROTEIN NFUA"/>
    <property type="match status" value="1"/>
</dbReference>
<dbReference type="Proteomes" id="UP000248724">
    <property type="component" value="Unassembled WGS sequence"/>
</dbReference>
<proteinExistence type="predicted"/>
<reference evidence="3 4" key="1">
    <citation type="journal article" date="2017" name="Nature">
        <title>Atmospheric trace gases support primary production in Antarctic desert surface soil.</title>
        <authorList>
            <person name="Ji M."/>
            <person name="Greening C."/>
            <person name="Vanwonterghem I."/>
            <person name="Carere C.R."/>
            <person name="Bay S.K."/>
            <person name="Steen J.A."/>
            <person name="Montgomery K."/>
            <person name="Lines T."/>
            <person name="Beardall J."/>
            <person name="van Dorst J."/>
            <person name="Snape I."/>
            <person name="Stott M.B."/>
            <person name="Hugenholtz P."/>
            <person name="Ferrari B.C."/>
        </authorList>
    </citation>
    <scope>NUCLEOTIDE SEQUENCE [LARGE SCALE GENOMIC DNA]</scope>
    <source>
        <strain evidence="3">RRmetagenome_bin12</strain>
    </source>
</reference>
<protein>
    <submittedName>
        <fullName evidence="3">NifU family protein</fullName>
    </submittedName>
</protein>
<comment type="function">
    <text evidence="1">May be involved in the formation or repair of [Fe-S] clusters present in iron-sulfur proteins.</text>
</comment>
<accession>A0A2W6A248</accession>
<feature type="domain" description="NIF system FeS cluster assembly NifU C-terminal" evidence="2">
    <location>
        <begin position="83"/>
        <end position="146"/>
    </location>
</feature>
<dbReference type="GO" id="GO:0051536">
    <property type="term" value="F:iron-sulfur cluster binding"/>
    <property type="evidence" value="ECO:0007669"/>
    <property type="project" value="InterPro"/>
</dbReference>